<keyword evidence="2" id="KW-0862">Zinc</keyword>
<dbReference type="Proteomes" id="UP000005240">
    <property type="component" value="Unassembled WGS sequence"/>
</dbReference>
<reference evidence="6" key="4">
    <citation type="submission" date="2025-05" db="UniProtKB">
        <authorList>
            <consortium name="EnsemblFungi"/>
        </authorList>
    </citation>
    <scope>IDENTIFICATION</scope>
    <source>
        <strain evidence="6">isolate 1-1 / race 1 (BBBD)</strain>
    </source>
</reference>
<keyword evidence="2" id="KW-0863">Zinc-finger</keyword>
<gene>
    <name evidence="5" type="ORF">PTTG_09432</name>
</gene>
<evidence type="ECO:0000256" key="1">
    <source>
        <dbReference type="ARBA" id="ARBA00022664"/>
    </source>
</evidence>
<reference evidence="5" key="2">
    <citation type="submission" date="2016-05" db="EMBL/GenBank/DDBJ databases">
        <title>Comparative analysis highlights variable genome content of wheat rusts and divergence of the mating loci.</title>
        <authorList>
            <person name="Cuomo C.A."/>
            <person name="Bakkeren G."/>
            <person name="Szabo L."/>
            <person name="Khalil H."/>
            <person name="Joly D."/>
            <person name="Goldberg J."/>
            <person name="Young S."/>
            <person name="Zeng Q."/>
            <person name="Fellers J."/>
        </authorList>
    </citation>
    <scope>NUCLEOTIDE SEQUENCE [LARGE SCALE GENOMIC DNA]</scope>
    <source>
        <strain evidence="5">1-1 BBBD Race 1</strain>
    </source>
</reference>
<proteinExistence type="predicted"/>
<dbReference type="VEuPathDB" id="FungiDB:PTTG_09432"/>
<dbReference type="EMBL" id="ADAS02000925">
    <property type="protein sequence ID" value="OAV86645.1"/>
    <property type="molecule type" value="Genomic_DNA"/>
</dbReference>
<dbReference type="SUPFAM" id="SSF57756">
    <property type="entry name" value="Retrovirus zinc finger-like domains"/>
    <property type="match status" value="1"/>
</dbReference>
<accession>A0A180G1S1</accession>
<dbReference type="InterPro" id="IPR036875">
    <property type="entry name" value="Znf_CCHC_sf"/>
</dbReference>
<dbReference type="OrthoDB" id="2506424at2759"/>
<evidence type="ECO:0000313" key="5">
    <source>
        <dbReference type="EMBL" id="OAV86645.1"/>
    </source>
</evidence>
<keyword evidence="1" id="KW-0507">mRNA processing</keyword>
<dbReference type="STRING" id="630390.A0A180G1S1"/>
<keyword evidence="7" id="KW-1185">Reference proteome</keyword>
<protein>
    <submittedName>
        <fullName evidence="6">CCHC-type domain-containing protein</fullName>
    </submittedName>
</protein>
<reference evidence="6 7" key="3">
    <citation type="journal article" date="2017" name="G3 (Bethesda)">
        <title>Comparative analysis highlights variable genome content of wheat rusts and divergence of the mating loci.</title>
        <authorList>
            <person name="Cuomo C.A."/>
            <person name="Bakkeren G."/>
            <person name="Khalil H.B."/>
            <person name="Panwar V."/>
            <person name="Joly D."/>
            <person name="Linning R."/>
            <person name="Sakthikumar S."/>
            <person name="Song X."/>
            <person name="Adiconis X."/>
            <person name="Fan L."/>
            <person name="Goldberg J.M."/>
            <person name="Levin J.Z."/>
            <person name="Young S."/>
            <person name="Zeng Q."/>
            <person name="Anikster Y."/>
            <person name="Bruce M."/>
            <person name="Wang M."/>
            <person name="Yin C."/>
            <person name="McCallum B."/>
            <person name="Szabo L.J."/>
            <person name="Hulbert S."/>
            <person name="Chen X."/>
            <person name="Fellers J.P."/>
        </authorList>
    </citation>
    <scope>NUCLEOTIDE SEQUENCE</scope>
    <source>
        <strain evidence="7">Isolate 1-1 / race 1 (BBBD)</strain>
        <strain evidence="6">isolate 1-1 / race 1 (BBBD)</strain>
    </source>
</reference>
<dbReference type="AlphaFoldDB" id="A0A180G1S1"/>
<dbReference type="GO" id="GO:0008270">
    <property type="term" value="F:zinc ion binding"/>
    <property type="evidence" value="ECO:0007669"/>
    <property type="project" value="UniProtKB-KW"/>
</dbReference>
<dbReference type="GO" id="GO:0003676">
    <property type="term" value="F:nucleic acid binding"/>
    <property type="evidence" value="ECO:0007669"/>
    <property type="project" value="InterPro"/>
</dbReference>
<organism evidence="5">
    <name type="scientific">Puccinia triticina (isolate 1-1 / race 1 (BBBD))</name>
    <name type="common">Brown leaf rust fungus</name>
    <dbReference type="NCBI Taxonomy" id="630390"/>
    <lineage>
        <taxon>Eukaryota</taxon>
        <taxon>Fungi</taxon>
        <taxon>Dikarya</taxon>
        <taxon>Basidiomycota</taxon>
        <taxon>Pucciniomycotina</taxon>
        <taxon>Pucciniomycetes</taxon>
        <taxon>Pucciniales</taxon>
        <taxon>Pucciniaceae</taxon>
        <taxon>Puccinia</taxon>
    </lineage>
</organism>
<evidence type="ECO:0000313" key="6">
    <source>
        <dbReference type="EnsemblFungi" id="PTTG_09432-t43_1-p1"/>
    </source>
</evidence>
<keyword evidence="2" id="KW-0479">Metal-binding</keyword>
<sequence>MPHPLLPQGGGPSTSNDMSNLDMYVAEGSLPIVENQLVEKLNTLVDTLIPRLESLEKAVSGQASKPPGTVRADSFNTLLARIEEIATNMARLEKKVETMSLPHSSNLMAHTVAKPSALPPRPTPLYSEMAAGAPNPSAARTLPPVPPSSYINRFKLGQVVIRKKFDQPVPFEGLTAATICQKINDALVFAKAAIDGDPIKVRAVAQFPNGDVKIFTKDRRAAKWLLDNKHLWTQKADPVFVTSQVAHPVLLHSCPTSFDVNNKEHVELLCKQNDIDPKEIQKIRWLLSPKGTGKASSTLLIYFFDRRLALDIERAGLCYNSLHLKGQHYLQGPKQCYNCLAVGHLAHSCKEKPLCLCCGAGHNSASCKEMEDASRSCQ</sequence>
<evidence type="ECO:0000313" key="7">
    <source>
        <dbReference type="Proteomes" id="UP000005240"/>
    </source>
</evidence>
<evidence type="ECO:0000256" key="3">
    <source>
        <dbReference type="SAM" id="MobiDB-lite"/>
    </source>
</evidence>
<dbReference type="GO" id="GO:0006397">
    <property type="term" value="P:mRNA processing"/>
    <property type="evidence" value="ECO:0007669"/>
    <property type="project" value="UniProtKB-KW"/>
</dbReference>
<feature type="region of interest" description="Disordered" evidence="3">
    <location>
        <begin position="1"/>
        <end position="20"/>
    </location>
</feature>
<evidence type="ECO:0000256" key="2">
    <source>
        <dbReference type="PROSITE-ProRule" id="PRU00047"/>
    </source>
</evidence>
<dbReference type="InterPro" id="IPR001878">
    <property type="entry name" value="Znf_CCHC"/>
</dbReference>
<evidence type="ECO:0000259" key="4">
    <source>
        <dbReference type="PROSITE" id="PS50158"/>
    </source>
</evidence>
<name>A0A180G1S1_PUCT1</name>
<dbReference type="EnsemblFungi" id="PTTG_09432-t43_1">
    <property type="protein sequence ID" value="PTTG_09432-t43_1-p1"/>
    <property type="gene ID" value="PTTG_09432"/>
</dbReference>
<dbReference type="PROSITE" id="PS50158">
    <property type="entry name" value="ZF_CCHC"/>
    <property type="match status" value="1"/>
</dbReference>
<reference evidence="5" key="1">
    <citation type="submission" date="2009-11" db="EMBL/GenBank/DDBJ databases">
        <authorList>
            <consortium name="The Broad Institute Genome Sequencing Platform"/>
            <person name="Ward D."/>
            <person name="Feldgarden M."/>
            <person name="Earl A."/>
            <person name="Young S.K."/>
            <person name="Zeng Q."/>
            <person name="Koehrsen M."/>
            <person name="Alvarado L."/>
            <person name="Berlin A."/>
            <person name="Bochicchio J."/>
            <person name="Borenstein D."/>
            <person name="Chapman S.B."/>
            <person name="Chen Z."/>
            <person name="Engels R."/>
            <person name="Freedman E."/>
            <person name="Gellesch M."/>
            <person name="Goldberg J."/>
            <person name="Griggs A."/>
            <person name="Gujja S."/>
            <person name="Heilman E."/>
            <person name="Heiman D."/>
            <person name="Hepburn T."/>
            <person name="Howarth C."/>
            <person name="Jen D."/>
            <person name="Larson L."/>
            <person name="Lewis B."/>
            <person name="Mehta T."/>
            <person name="Park D."/>
            <person name="Pearson M."/>
            <person name="Roberts A."/>
            <person name="Saif S."/>
            <person name="Shea T."/>
            <person name="Shenoy N."/>
            <person name="Sisk P."/>
            <person name="Stolte C."/>
            <person name="Sykes S."/>
            <person name="Thomson T."/>
            <person name="Walk T."/>
            <person name="White J."/>
            <person name="Yandava C."/>
            <person name="Izard J."/>
            <person name="Baranova O.V."/>
            <person name="Blanton J.M."/>
            <person name="Tanner A.C."/>
            <person name="Dewhirst F.E."/>
            <person name="Haas B."/>
            <person name="Nusbaum C."/>
            <person name="Birren B."/>
        </authorList>
    </citation>
    <scope>NUCLEOTIDE SEQUENCE [LARGE SCALE GENOMIC DNA]</scope>
    <source>
        <strain evidence="5">1-1 BBBD Race 1</strain>
    </source>
</reference>
<feature type="domain" description="CCHC-type" evidence="4">
    <location>
        <begin position="336"/>
        <end position="351"/>
    </location>
</feature>